<keyword evidence="5" id="KW-0175">Coiled coil</keyword>
<dbReference type="PROSITE" id="PS50937">
    <property type="entry name" value="HTH_MERR_2"/>
    <property type="match status" value="1"/>
</dbReference>
<dbReference type="EMBL" id="CACSIO010000003">
    <property type="protein sequence ID" value="CAA0094934.1"/>
    <property type="molecule type" value="Genomic_DNA"/>
</dbReference>
<evidence type="ECO:0000313" key="9">
    <source>
        <dbReference type="Proteomes" id="UP000441399"/>
    </source>
</evidence>
<evidence type="ECO:0000259" key="6">
    <source>
        <dbReference type="PROSITE" id="PS50937"/>
    </source>
</evidence>
<dbReference type="SUPFAM" id="SSF46955">
    <property type="entry name" value="Putative DNA-binding domain"/>
    <property type="match status" value="1"/>
</dbReference>
<dbReference type="InterPro" id="IPR047057">
    <property type="entry name" value="MerR_fam"/>
</dbReference>
<keyword evidence="4" id="KW-0804">Transcription</keyword>
<dbReference type="SMART" id="SM00422">
    <property type="entry name" value="HTH_MERR"/>
    <property type="match status" value="1"/>
</dbReference>
<keyword evidence="9" id="KW-1185">Reference proteome</keyword>
<evidence type="ECO:0000256" key="1">
    <source>
        <dbReference type="ARBA" id="ARBA00022491"/>
    </source>
</evidence>
<dbReference type="PANTHER" id="PTHR30204">
    <property type="entry name" value="REDOX-CYCLING DRUG-SENSING TRANSCRIPTIONAL ACTIVATOR SOXR"/>
    <property type="match status" value="1"/>
</dbReference>
<keyword evidence="1" id="KW-0678">Repressor</keyword>
<dbReference type="GO" id="GO:0003677">
    <property type="term" value="F:DNA binding"/>
    <property type="evidence" value="ECO:0007669"/>
    <property type="project" value="UniProtKB-KW"/>
</dbReference>
<dbReference type="PRINTS" id="PR00040">
    <property type="entry name" value="HTHMERR"/>
</dbReference>
<organism evidence="8 9">
    <name type="scientific">BD1-7 clade bacterium</name>
    <dbReference type="NCBI Taxonomy" id="2029982"/>
    <lineage>
        <taxon>Bacteria</taxon>
        <taxon>Pseudomonadati</taxon>
        <taxon>Pseudomonadota</taxon>
        <taxon>Gammaproteobacteria</taxon>
        <taxon>Cellvibrionales</taxon>
        <taxon>Spongiibacteraceae</taxon>
        <taxon>BD1-7 clade</taxon>
    </lineage>
</organism>
<evidence type="ECO:0000256" key="5">
    <source>
        <dbReference type="SAM" id="Coils"/>
    </source>
</evidence>
<dbReference type="Gene3D" id="1.10.1660.10">
    <property type="match status" value="1"/>
</dbReference>
<evidence type="ECO:0000313" key="8">
    <source>
        <dbReference type="EMBL" id="CAA0110264.1"/>
    </source>
</evidence>
<dbReference type="Pfam" id="PF13411">
    <property type="entry name" value="MerR_1"/>
    <property type="match status" value="1"/>
</dbReference>
<keyword evidence="3" id="KW-0238">DNA-binding</keyword>
<dbReference type="Proteomes" id="UP000441399">
    <property type="component" value="Unassembled WGS sequence"/>
</dbReference>
<evidence type="ECO:0000256" key="4">
    <source>
        <dbReference type="ARBA" id="ARBA00023163"/>
    </source>
</evidence>
<dbReference type="AlphaFoldDB" id="A0A5S9PZ13"/>
<dbReference type="EMBL" id="CACSIO010000012">
    <property type="protein sequence ID" value="CAA0110264.1"/>
    <property type="molecule type" value="Genomic_DNA"/>
</dbReference>
<sequence>MIATQRAIGEFMLTVTQLARKFNISRATILYYEREGLLMPTKRSDNGYRWYGESEIERLEAIVSYRSYGVPVASINELIERKDSLSQTQILKDHFNELEKEINQLRNQQKAIVALLQEPNLLEDNMVTKDRWVEIMKAAGFDEKSMLSWHQKFEEMEPEEHQKFLESLGIDEEEIKQIRSL</sequence>
<reference evidence="8 9" key="1">
    <citation type="submission" date="2019-11" db="EMBL/GenBank/DDBJ databases">
        <authorList>
            <person name="Holert J."/>
        </authorList>
    </citation>
    <scope>NUCLEOTIDE SEQUENCE [LARGE SCALE GENOMIC DNA]</scope>
    <source>
        <strain evidence="8">SB11_3</strain>
    </source>
</reference>
<keyword evidence="2" id="KW-0805">Transcription regulation</keyword>
<dbReference type="PANTHER" id="PTHR30204:SF69">
    <property type="entry name" value="MERR-FAMILY TRANSCRIPTIONAL REGULATOR"/>
    <property type="match status" value="1"/>
</dbReference>
<dbReference type="GO" id="GO:0003700">
    <property type="term" value="F:DNA-binding transcription factor activity"/>
    <property type="evidence" value="ECO:0007669"/>
    <property type="project" value="InterPro"/>
</dbReference>
<proteinExistence type="predicted"/>
<dbReference type="InterPro" id="IPR000551">
    <property type="entry name" value="MerR-type_HTH_dom"/>
</dbReference>
<evidence type="ECO:0000256" key="2">
    <source>
        <dbReference type="ARBA" id="ARBA00023015"/>
    </source>
</evidence>
<evidence type="ECO:0000256" key="3">
    <source>
        <dbReference type="ARBA" id="ARBA00023125"/>
    </source>
</evidence>
<accession>A0A5S9PZ13</accession>
<name>A0A5S9PZ13_9GAMM</name>
<dbReference type="InterPro" id="IPR009061">
    <property type="entry name" value="DNA-bd_dom_put_sf"/>
</dbReference>
<gene>
    <name evidence="8" type="primary">adhR_1</name>
    <name evidence="7" type="synonym">adhR_2</name>
    <name evidence="8" type="ORF">OPDIPICF_01546</name>
    <name evidence="7" type="ORF">OPDIPICF_04016</name>
</gene>
<feature type="domain" description="HTH merR-type" evidence="6">
    <location>
        <begin position="12"/>
        <end position="81"/>
    </location>
</feature>
<evidence type="ECO:0000313" key="7">
    <source>
        <dbReference type="EMBL" id="CAA0094934.1"/>
    </source>
</evidence>
<feature type="coiled-coil region" evidence="5">
    <location>
        <begin position="88"/>
        <end position="118"/>
    </location>
</feature>
<protein>
    <submittedName>
        <fullName evidence="8">HTH-type transcriptional regulator AdhR</fullName>
    </submittedName>
</protein>